<dbReference type="OrthoDB" id="5400913at2"/>
<name>A0A1M6LTE2_9BACT</name>
<accession>A0A1M6LTE2</accession>
<evidence type="ECO:0000313" key="3">
    <source>
        <dbReference type="Proteomes" id="UP000183994"/>
    </source>
</evidence>
<keyword evidence="3" id="KW-1185">Reference proteome</keyword>
<evidence type="ECO:0000313" key="2">
    <source>
        <dbReference type="EMBL" id="SHJ74415.1"/>
    </source>
</evidence>
<organism evidence="2 3">
    <name type="scientific">Desulfatibacillum alkenivorans DSM 16219</name>
    <dbReference type="NCBI Taxonomy" id="1121393"/>
    <lineage>
        <taxon>Bacteria</taxon>
        <taxon>Pseudomonadati</taxon>
        <taxon>Thermodesulfobacteriota</taxon>
        <taxon>Desulfobacteria</taxon>
        <taxon>Desulfobacterales</taxon>
        <taxon>Desulfatibacillaceae</taxon>
        <taxon>Desulfatibacillum</taxon>
    </lineage>
</organism>
<reference evidence="3" key="1">
    <citation type="submission" date="2016-11" db="EMBL/GenBank/DDBJ databases">
        <authorList>
            <person name="Varghese N."/>
            <person name="Submissions S."/>
        </authorList>
    </citation>
    <scope>NUCLEOTIDE SEQUENCE [LARGE SCALE GENOMIC DNA]</scope>
    <source>
        <strain evidence="3">DSM 16219</strain>
    </source>
</reference>
<dbReference type="Proteomes" id="UP000183994">
    <property type="component" value="Unassembled WGS sequence"/>
</dbReference>
<evidence type="ECO:0000256" key="1">
    <source>
        <dbReference type="SAM" id="SignalP"/>
    </source>
</evidence>
<protein>
    <submittedName>
        <fullName evidence="2">Uncharacterized protein</fullName>
    </submittedName>
</protein>
<feature type="signal peptide" evidence="1">
    <location>
        <begin position="1"/>
        <end position="27"/>
    </location>
</feature>
<dbReference type="STRING" id="1121393.SAMN02745216_02179"/>
<dbReference type="RefSeq" id="WP_073475653.1">
    <property type="nucleotide sequence ID" value="NZ_FQZU01000011.1"/>
</dbReference>
<sequence>MKSTKRLLALALVVACAALFGAQNALATESGTTVTNNATISYAVDGVDQDDVTTDTPATFVIDQLVDVLVVSNSNPEYVTPGETTPYLSFTVTNQGNDYQDFVLTLSRGTAENDIYDEDSSILSNLTLSTPTAGYSVANDGTNDYIDELAPGDSVEIRATYSQVPSSVVNGDEQDIILLATARAGHNTVTGATGAGALGAVLVATGLSTPDTAGSVDIVFGDEAGDASGDIARNAAHSDMAQFEVQSASISITKSSFVVYDGVNVVSSGEEPKRIPGACVIYRVVVTNDAGAAVSANLGNITDVLPTAYVTMASNFYDGAGATANGPVRVFTMNSNRANVEADASSPSGVYYTTNYTLSGSTLTVDLAAILAAEGSAPNEYEAGELKPGESVYVDFAVLID</sequence>
<keyword evidence="1" id="KW-0732">Signal</keyword>
<dbReference type="AlphaFoldDB" id="A0A1M6LTE2"/>
<feature type="chain" id="PRO_5012183913" evidence="1">
    <location>
        <begin position="28"/>
        <end position="401"/>
    </location>
</feature>
<dbReference type="EMBL" id="FQZU01000011">
    <property type="protein sequence ID" value="SHJ74415.1"/>
    <property type="molecule type" value="Genomic_DNA"/>
</dbReference>
<proteinExistence type="predicted"/>
<gene>
    <name evidence="2" type="ORF">SAMN02745216_02179</name>
</gene>